<dbReference type="GO" id="GO:0003677">
    <property type="term" value="F:DNA binding"/>
    <property type="evidence" value="ECO:0007669"/>
    <property type="project" value="UniProtKB-KW"/>
</dbReference>
<keyword evidence="2" id="KW-0805">Transcription regulation</keyword>
<gene>
    <name evidence="6" type="ORF">BJY28_002411</name>
</gene>
<keyword evidence="4" id="KW-0804">Transcription</keyword>
<dbReference type="FunFam" id="1.10.10.10:FF:000001">
    <property type="entry name" value="LysR family transcriptional regulator"/>
    <property type="match status" value="1"/>
</dbReference>
<dbReference type="GO" id="GO:0003700">
    <property type="term" value="F:DNA-binding transcription factor activity"/>
    <property type="evidence" value="ECO:0007669"/>
    <property type="project" value="InterPro"/>
</dbReference>
<reference evidence="6 7" key="1">
    <citation type="submission" date="2020-07" db="EMBL/GenBank/DDBJ databases">
        <title>Sequencing the genomes of 1000 actinobacteria strains.</title>
        <authorList>
            <person name="Klenk H.-P."/>
        </authorList>
    </citation>
    <scope>NUCLEOTIDE SEQUENCE [LARGE SCALE GENOMIC DNA]</scope>
    <source>
        <strain evidence="6 7">DSM 24723</strain>
    </source>
</reference>
<dbReference type="PRINTS" id="PR00039">
    <property type="entry name" value="HTHLYSR"/>
</dbReference>
<feature type="domain" description="HTH lysR-type" evidence="5">
    <location>
        <begin position="1"/>
        <end position="59"/>
    </location>
</feature>
<keyword evidence="7" id="KW-1185">Reference proteome</keyword>
<organism evidence="6 7">
    <name type="scientific">Janibacter alkaliphilus</name>
    <dbReference type="NCBI Taxonomy" id="1069963"/>
    <lineage>
        <taxon>Bacteria</taxon>
        <taxon>Bacillati</taxon>
        <taxon>Actinomycetota</taxon>
        <taxon>Actinomycetes</taxon>
        <taxon>Micrococcales</taxon>
        <taxon>Intrasporangiaceae</taxon>
        <taxon>Janibacter</taxon>
    </lineage>
</organism>
<dbReference type="Gene3D" id="1.10.10.10">
    <property type="entry name" value="Winged helix-like DNA-binding domain superfamily/Winged helix DNA-binding domain"/>
    <property type="match status" value="1"/>
</dbReference>
<dbReference type="AlphaFoldDB" id="A0A852X3J7"/>
<dbReference type="InterPro" id="IPR036390">
    <property type="entry name" value="WH_DNA-bd_sf"/>
</dbReference>
<dbReference type="PANTHER" id="PTHR30346">
    <property type="entry name" value="TRANSCRIPTIONAL DUAL REGULATOR HCAR-RELATED"/>
    <property type="match status" value="1"/>
</dbReference>
<dbReference type="RefSeq" id="WP_343037092.1">
    <property type="nucleotide sequence ID" value="NZ_JACBZX010000001.1"/>
</dbReference>
<evidence type="ECO:0000256" key="4">
    <source>
        <dbReference type="ARBA" id="ARBA00023163"/>
    </source>
</evidence>
<accession>A0A852X3J7</accession>
<evidence type="ECO:0000259" key="5">
    <source>
        <dbReference type="PROSITE" id="PS50931"/>
    </source>
</evidence>
<dbReference type="Pfam" id="PF00126">
    <property type="entry name" value="HTH_1"/>
    <property type="match status" value="1"/>
</dbReference>
<evidence type="ECO:0000256" key="3">
    <source>
        <dbReference type="ARBA" id="ARBA00023125"/>
    </source>
</evidence>
<sequence>MDLVRHLRYFVTVAEERHFGHAADELGMTQPPLSQGIQRLERQWGVRLFDRGPRGVRLTPAGAALLPAARHVLAGVRDLGDDVSRVAAEVQPVRVALARDVAHAVPDLLTAAAQAVAPIPLVPLVVGTVDAVDHLGSQAVDLAVVVHPAVLDGVEPGPVRTLPRTMAVAAHVPGGVGEPGLPVAMTPRADNPPAHDQTVDALRRAGHDGRVREVRDLAEQRTLAAAGATCVLVPTTAVPAGLRPLPGVDVDLRLRLLRPRLAAADERREAAGAALQEQLDALD</sequence>
<evidence type="ECO:0000256" key="2">
    <source>
        <dbReference type="ARBA" id="ARBA00023015"/>
    </source>
</evidence>
<evidence type="ECO:0000313" key="6">
    <source>
        <dbReference type="EMBL" id="NYG37942.1"/>
    </source>
</evidence>
<dbReference type="InterPro" id="IPR000847">
    <property type="entry name" value="LysR_HTH_N"/>
</dbReference>
<dbReference type="InterPro" id="IPR036388">
    <property type="entry name" value="WH-like_DNA-bd_sf"/>
</dbReference>
<keyword evidence="3 6" id="KW-0238">DNA-binding</keyword>
<dbReference type="EMBL" id="JACBZX010000001">
    <property type="protein sequence ID" value="NYG37942.1"/>
    <property type="molecule type" value="Genomic_DNA"/>
</dbReference>
<comment type="caution">
    <text evidence="6">The sequence shown here is derived from an EMBL/GenBank/DDBJ whole genome shotgun (WGS) entry which is preliminary data.</text>
</comment>
<evidence type="ECO:0000256" key="1">
    <source>
        <dbReference type="ARBA" id="ARBA00009437"/>
    </source>
</evidence>
<dbReference type="PROSITE" id="PS50931">
    <property type="entry name" value="HTH_LYSR"/>
    <property type="match status" value="1"/>
</dbReference>
<comment type="similarity">
    <text evidence="1">Belongs to the LysR transcriptional regulatory family.</text>
</comment>
<dbReference type="SUPFAM" id="SSF46785">
    <property type="entry name" value="Winged helix' DNA-binding domain"/>
    <property type="match status" value="1"/>
</dbReference>
<name>A0A852X3J7_9MICO</name>
<dbReference type="SUPFAM" id="SSF53850">
    <property type="entry name" value="Periplasmic binding protein-like II"/>
    <property type="match status" value="1"/>
</dbReference>
<dbReference type="Proteomes" id="UP000592181">
    <property type="component" value="Unassembled WGS sequence"/>
</dbReference>
<evidence type="ECO:0000313" key="7">
    <source>
        <dbReference type="Proteomes" id="UP000592181"/>
    </source>
</evidence>
<protein>
    <submittedName>
        <fullName evidence="6">DNA-binding transcriptional LysR family regulator</fullName>
    </submittedName>
</protein>
<dbReference type="GO" id="GO:0032993">
    <property type="term" value="C:protein-DNA complex"/>
    <property type="evidence" value="ECO:0007669"/>
    <property type="project" value="TreeGrafter"/>
</dbReference>
<proteinExistence type="inferred from homology"/>
<dbReference type="PANTHER" id="PTHR30346:SF0">
    <property type="entry name" value="HCA OPERON TRANSCRIPTIONAL ACTIVATOR HCAR"/>
    <property type="match status" value="1"/>
</dbReference>